<dbReference type="Gene3D" id="3.90.1150.10">
    <property type="entry name" value="Aspartate Aminotransferase, domain 1"/>
    <property type="match status" value="1"/>
</dbReference>
<comment type="cofactor">
    <cofactor evidence="1">
        <name>pyridoxal 5'-phosphate</name>
        <dbReference type="ChEBI" id="CHEBI:597326"/>
    </cofactor>
</comment>
<evidence type="ECO:0000256" key="3">
    <source>
        <dbReference type="ARBA" id="ARBA00022898"/>
    </source>
</evidence>
<dbReference type="RefSeq" id="WP_266123787.1">
    <property type="nucleotide sequence ID" value="NZ_JAJHNU010000005.1"/>
</dbReference>
<dbReference type="GO" id="GO:0008483">
    <property type="term" value="F:transaminase activity"/>
    <property type="evidence" value="ECO:0007669"/>
    <property type="project" value="UniProtKB-KW"/>
</dbReference>
<name>A0ABT8ENL5_9BURK</name>
<evidence type="ECO:0000313" key="5">
    <source>
        <dbReference type="EMBL" id="MDN4122690.1"/>
    </source>
</evidence>
<dbReference type="Proteomes" id="UP001168613">
    <property type="component" value="Unassembled WGS sequence"/>
</dbReference>
<dbReference type="Pfam" id="PF00202">
    <property type="entry name" value="Aminotran_3"/>
    <property type="match status" value="1"/>
</dbReference>
<dbReference type="Gene3D" id="3.40.640.10">
    <property type="entry name" value="Type I PLP-dependent aspartate aminotransferase-like (Major domain)"/>
    <property type="match status" value="1"/>
</dbReference>
<keyword evidence="3 4" id="KW-0663">Pyridoxal phosphate</keyword>
<dbReference type="InterPro" id="IPR049704">
    <property type="entry name" value="Aminotrans_3_PPA_site"/>
</dbReference>
<dbReference type="PANTHER" id="PTHR45688:SF13">
    <property type="entry name" value="ALANINE--GLYOXYLATE AMINOTRANSFERASE 2-LIKE"/>
    <property type="match status" value="1"/>
</dbReference>
<reference evidence="5" key="1">
    <citation type="submission" date="2021-11" db="EMBL/GenBank/DDBJ databases">
        <title>Draft genome sequence of Alcaligenes endophyticus type strain CCUG 75668T.</title>
        <authorList>
            <person name="Salva-Serra F."/>
            <person name="Duran R.E."/>
            <person name="Seeger M."/>
            <person name="Moore E.R.B."/>
            <person name="Jaen-Luchoro D."/>
        </authorList>
    </citation>
    <scope>NUCLEOTIDE SEQUENCE</scope>
    <source>
        <strain evidence="5">CCUG 75668</strain>
    </source>
</reference>
<dbReference type="InterPro" id="IPR015421">
    <property type="entry name" value="PyrdxlP-dep_Trfase_major"/>
</dbReference>
<dbReference type="PROSITE" id="PS00600">
    <property type="entry name" value="AA_TRANSFER_CLASS_3"/>
    <property type="match status" value="1"/>
</dbReference>
<keyword evidence="5" id="KW-0032">Aminotransferase</keyword>
<dbReference type="EMBL" id="JAJHNU010000005">
    <property type="protein sequence ID" value="MDN4122690.1"/>
    <property type="molecule type" value="Genomic_DNA"/>
</dbReference>
<evidence type="ECO:0000313" key="6">
    <source>
        <dbReference type="Proteomes" id="UP001168613"/>
    </source>
</evidence>
<evidence type="ECO:0000256" key="4">
    <source>
        <dbReference type="RuleBase" id="RU003560"/>
    </source>
</evidence>
<organism evidence="5 6">
    <name type="scientific">Alcaligenes endophyticus</name>
    <dbReference type="NCBI Taxonomy" id="1929088"/>
    <lineage>
        <taxon>Bacteria</taxon>
        <taxon>Pseudomonadati</taxon>
        <taxon>Pseudomonadota</taxon>
        <taxon>Betaproteobacteria</taxon>
        <taxon>Burkholderiales</taxon>
        <taxon>Alcaligenaceae</taxon>
        <taxon>Alcaligenes</taxon>
    </lineage>
</organism>
<comment type="similarity">
    <text evidence="2 4">Belongs to the class-III pyridoxal-phosphate-dependent aminotransferase family.</text>
</comment>
<gene>
    <name evidence="5" type="ORF">LMS43_15470</name>
</gene>
<dbReference type="PANTHER" id="PTHR45688">
    <property type="match status" value="1"/>
</dbReference>
<protein>
    <submittedName>
        <fullName evidence="5">Aminotransferase class III-fold pyridoxal phosphate-dependent enzyme</fullName>
    </submittedName>
</protein>
<comment type="caution">
    <text evidence="5">The sequence shown here is derived from an EMBL/GenBank/DDBJ whole genome shotgun (WGS) entry which is preliminary data.</text>
</comment>
<evidence type="ECO:0000256" key="2">
    <source>
        <dbReference type="ARBA" id="ARBA00008954"/>
    </source>
</evidence>
<proteinExistence type="inferred from homology"/>
<keyword evidence="6" id="KW-1185">Reference proteome</keyword>
<dbReference type="InterPro" id="IPR005814">
    <property type="entry name" value="Aminotrans_3"/>
</dbReference>
<dbReference type="InterPro" id="IPR015422">
    <property type="entry name" value="PyrdxlP-dep_Trfase_small"/>
</dbReference>
<dbReference type="PIRSF" id="PIRSF000521">
    <property type="entry name" value="Transaminase_4ab_Lys_Orn"/>
    <property type="match status" value="1"/>
</dbReference>
<keyword evidence="5" id="KW-0808">Transferase</keyword>
<dbReference type="InterPro" id="IPR015424">
    <property type="entry name" value="PyrdxlP-dep_Trfase"/>
</dbReference>
<accession>A0ABT8ENL5</accession>
<sequence length="422" mass="45504">MVDQNLLQRRRQLLGPAYRLFYDEPLHLVRGQGVWLYDDQGKAYLDAYNNVPVVGHCHPQVVHALCTQASILNTHTRYLHDSVLEYAETLLATFPSPLAQVMFTCTGSESNDLALRVARSVTKAKGVIVTRHAYHGVTQSTAELSPALGAAYSQPDFVELVTAPDPYRHGVETCQLFLLEVQGAIERLAQRGIGVAAFMFDSILSSDGVLSDVTDALVQAAAAVKGAGGLLIADEVQAGFARTGTHMWGFERHGLMPDLVTLGKPMGNGHPMAGVVGKADLFDQFGRECRYFNTFGGNPVSCAVGLAVMNVIQSEGLLQHTHLVGGALKAALNELGQKHALIGDVRGAGLFLGVELVEDKVNKTPATEQTAQIVNLMRHKGVLISGAGPRNNVLKIRPPLPFSIANTEQFIDALDASFNELY</sequence>
<evidence type="ECO:0000256" key="1">
    <source>
        <dbReference type="ARBA" id="ARBA00001933"/>
    </source>
</evidence>
<dbReference type="CDD" id="cd00610">
    <property type="entry name" value="OAT_like"/>
    <property type="match status" value="1"/>
</dbReference>
<dbReference type="SUPFAM" id="SSF53383">
    <property type="entry name" value="PLP-dependent transferases"/>
    <property type="match status" value="1"/>
</dbReference>